<dbReference type="RefSeq" id="WP_058034527.1">
    <property type="nucleotide sequence ID" value="NZ_KF418775.1"/>
</dbReference>
<accession>A0A0C5BEX9</accession>
<geneLocation type="plasmid" evidence="2">
    <name>pBPSE01</name>
</geneLocation>
<gene>
    <name evidence="2" type="ORF">pBPS075</name>
</gene>
<feature type="region of interest" description="Disordered" evidence="1">
    <location>
        <begin position="120"/>
        <end position="145"/>
    </location>
</feature>
<reference evidence="2" key="1">
    <citation type="submission" date="2013-07" db="EMBL/GenBank/DDBJ databases">
        <title>Complete sequence of a native Burkholderia pseudomallei plasmid.</title>
        <authorList>
            <person name="Stone J.K."/>
            <person name="Bollig M.C."/>
            <person name="Gibbons H.S."/>
            <person name="Mayo M."/>
            <person name="Currie B.J."/>
            <person name="Keim P."/>
            <person name="Tuanyok A."/>
        </authorList>
    </citation>
    <scope>NUCLEOTIDE SEQUENCE</scope>
    <source>
        <strain evidence="2">MSHR1950</strain>
        <plasmid evidence="2">pBPSE01</plasmid>
    </source>
</reference>
<keyword evidence="2" id="KW-0614">Plasmid</keyword>
<name>A0A0C5BEX9_BURPE</name>
<dbReference type="EMBL" id="KF418775">
    <property type="protein sequence ID" value="AJL34958.1"/>
    <property type="molecule type" value="Genomic_DNA"/>
</dbReference>
<sequence>MKGILTGGKVPYSVLCLLSFAVYSIGYRAGHETAKPAPRIAIAEKGAVVLEAALSHPTATPAQLKALITDPISTVLRRYDAQGFVVVDTSRNDQGDMTVTALPAETLDITNELRAAVHLPQQKPISVDGASSARAGSGKPAGGQQ</sequence>
<proteinExistence type="predicted"/>
<organism evidence="2">
    <name type="scientific">Burkholderia pseudomallei</name>
    <name type="common">Pseudomonas pseudomallei</name>
    <dbReference type="NCBI Taxonomy" id="28450"/>
    <lineage>
        <taxon>Bacteria</taxon>
        <taxon>Pseudomonadati</taxon>
        <taxon>Pseudomonadota</taxon>
        <taxon>Betaproteobacteria</taxon>
        <taxon>Burkholderiales</taxon>
        <taxon>Burkholderiaceae</taxon>
        <taxon>Burkholderia</taxon>
        <taxon>pseudomallei group</taxon>
    </lineage>
</organism>
<evidence type="ECO:0000313" key="2">
    <source>
        <dbReference type="EMBL" id="AJL34958.1"/>
    </source>
</evidence>
<protein>
    <submittedName>
        <fullName evidence="2">Uncharacterized protein</fullName>
    </submittedName>
</protein>
<evidence type="ECO:0000256" key="1">
    <source>
        <dbReference type="SAM" id="MobiDB-lite"/>
    </source>
</evidence>
<dbReference type="AlphaFoldDB" id="A0A0C5BEX9"/>